<evidence type="ECO:0000256" key="1">
    <source>
        <dbReference type="SAM" id="MobiDB-lite"/>
    </source>
</evidence>
<feature type="compositionally biased region" description="Basic and acidic residues" evidence="1">
    <location>
        <begin position="237"/>
        <end position="263"/>
    </location>
</feature>
<sequence length="287" mass="30566">MPAQQREDRACLILRARDEDPPAEERLHLEPVELLALGDHIADDDDARAGLLRALRDRTDVTERAGKCPLIDGGATASDGDRGLGVCAHRHELARDLGGTISAVEEDDRDAGMHELIPDKLGVVSIDDPKLTGATSGEPETGVCGDTGDVAHARSDLEGDLCLAECGGFVQERAIDDRVTRDQADDLLALSGCFDDDLHPVRMVERDTVSPHGDHDFCSGLGVRLCNAHDVGINDDHFGTADEGDSSHGEQVRVAGARRDEGNRTGSDLATRFRVHGGGACGHGYLS</sequence>
<protein>
    <submittedName>
        <fullName evidence="2">Unannotated protein</fullName>
    </submittedName>
</protein>
<reference evidence="2" key="1">
    <citation type="submission" date="2020-05" db="EMBL/GenBank/DDBJ databases">
        <authorList>
            <person name="Chiriac C."/>
            <person name="Salcher M."/>
            <person name="Ghai R."/>
            <person name="Kavagutti S V."/>
        </authorList>
    </citation>
    <scope>NUCLEOTIDE SEQUENCE</scope>
</reference>
<feature type="region of interest" description="Disordered" evidence="1">
    <location>
        <begin position="237"/>
        <end position="269"/>
    </location>
</feature>
<accession>A0A6J6TA32</accession>
<name>A0A6J6TA32_9ZZZZ</name>
<gene>
    <name evidence="2" type="ORF">UFOPK2786_00952</name>
</gene>
<dbReference type="EMBL" id="CAEZYW010000137">
    <property type="protein sequence ID" value="CAB4744272.1"/>
    <property type="molecule type" value="Genomic_DNA"/>
</dbReference>
<evidence type="ECO:0000313" key="2">
    <source>
        <dbReference type="EMBL" id="CAB4744272.1"/>
    </source>
</evidence>
<proteinExistence type="predicted"/>
<organism evidence="2">
    <name type="scientific">freshwater metagenome</name>
    <dbReference type="NCBI Taxonomy" id="449393"/>
    <lineage>
        <taxon>unclassified sequences</taxon>
        <taxon>metagenomes</taxon>
        <taxon>ecological metagenomes</taxon>
    </lineage>
</organism>
<dbReference type="AlphaFoldDB" id="A0A6J6TA32"/>